<evidence type="ECO:0000256" key="1">
    <source>
        <dbReference type="SAM" id="MobiDB-lite"/>
    </source>
</evidence>
<gene>
    <name evidence="3" type="ORF">JOQ06_026121</name>
</gene>
<name>A0AAD6F6A1_9TELE</name>
<comment type="caution">
    <text evidence="3">The sequence shown here is derived from an EMBL/GenBank/DDBJ whole genome shotgun (WGS) entry which is preliminary data.</text>
</comment>
<evidence type="ECO:0000313" key="3">
    <source>
        <dbReference type="EMBL" id="KAJ4922213.1"/>
    </source>
</evidence>
<sequence length="159" mass="17544">KPTSRRFSLCVWFKDGSGDLLNEGMRSFLHASVLLWTAIIIFILVLALLVLGVHHIKHRACEEDQSDVTYALVVTKPRHHRDAADAADNPSLSIETDHSRNPQTEAGEPSFEPVDSALVINETPRAHESGFQNLPSAEDPLYASVTKDSFGKLRDAPSD</sequence>
<keyword evidence="4" id="KW-1185">Reference proteome</keyword>
<evidence type="ECO:0000256" key="2">
    <source>
        <dbReference type="SAM" id="Phobius"/>
    </source>
</evidence>
<reference evidence="3" key="1">
    <citation type="submission" date="2022-11" db="EMBL/GenBank/DDBJ databases">
        <title>Chromosome-level genome of Pogonophryne albipinna.</title>
        <authorList>
            <person name="Jo E."/>
        </authorList>
    </citation>
    <scope>NUCLEOTIDE SEQUENCE</scope>
    <source>
        <strain evidence="3">SGF0006</strain>
        <tissue evidence="3">Muscle</tissue>
    </source>
</reference>
<dbReference type="AlphaFoldDB" id="A0AAD6F6A1"/>
<keyword evidence="2" id="KW-0472">Membrane</keyword>
<protein>
    <submittedName>
        <fullName evidence="3">Uncharacterized protein</fullName>
    </submittedName>
</protein>
<feature type="non-terminal residue" evidence="3">
    <location>
        <position position="159"/>
    </location>
</feature>
<feature type="region of interest" description="Disordered" evidence="1">
    <location>
        <begin position="79"/>
        <end position="117"/>
    </location>
</feature>
<organism evidence="3 4">
    <name type="scientific">Pogonophryne albipinna</name>
    <dbReference type="NCBI Taxonomy" id="1090488"/>
    <lineage>
        <taxon>Eukaryota</taxon>
        <taxon>Metazoa</taxon>
        <taxon>Chordata</taxon>
        <taxon>Craniata</taxon>
        <taxon>Vertebrata</taxon>
        <taxon>Euteleostomi</taxon>
        <taxon>Actinopterygii</taxon>
        <taxon>Neopterygii</taxon>
        <taxon>Teleostei</taxon>
        <taxon>Neoteleostei</taxon>
        <taxon>Acanthomorphata</taxon>
        <taxon>Eupercaria</taxon>
        <taxon>Perciformes</taxon>
        <taxon>Notothenioidei</taxon>
        <taxon>Pogonophryne</taxon>
    </lineage>
</organism>
<evidence type="ECO:0000313" key="4">
    <source>
        <dbReference type="Proteomes" id="UP001219934"/>
    </source>
</evidence>
<keyword evidence="2" id="KW-0812">Transmembrane</keyword>
<accession>A0AAD6F6A1</accession>
<feature type="transmembrane region" description="Helical" evidence="2">
    <location>
        <begin position="28"/>
        <end position="51"/>
    </location>
</feature>
<dbReference type="Proteomes" id="UP001219934">
    <property type="component" value="Unassembled WGS sequence"/>
</dbReference>
<keyword evidence="2" id="KW-1133">Transmembrane helix</keyword>
<dbReference type="EMBL" id="JAPTMU010000081">
    <property type="protein sequence ID" value="KAJ4922213.1"/>
    <property type="molecule type" value="Genomic_DNA"/>
</dbReference>
<proteinExistence type="predicted"/>